<protein>
    <recommendedName>
        <fullName evidence="6">C3H1-type domain-containing protein</fullName>
    </recommendedName>
</protein>
<evidence type="ECO:0000256" key="3">
    <source>
        <dbReference type="ARBA" id="ARBA00022833"/>
    </source>
</evidence>
<evidence type="ECO:0000256" key="5">
    <source>
        <dbReference type="SAM" id="MobiDB-lite"/>
    </source>
</evidence>
<feature type="region of interest" description="Disordered" evidence="5">
    <location>
        <begin position="15"/>
        <end position="65"/>
    </location>
</feature>
<feature type="zinc finger region" description="C3H1-type" evidence="4">
    <location>
        <begin position="385"/>
        <end position="413"/>
    </location>
</feature>
<feature type="zinc finger region" description="C3H1-type" evidence="4">
    <location>
        <begin position="302"/>
        <end position="330"/>
    </location>
</feature>
<dbReference type="STRING" id="1392247.A0A3N4L499"/>
<dbReference type="OrthoDB" id="410307at2759"/>
<dbReference type="FunFam" id="4.10.1000.10:FF:000035">
    <property type="entry name" value="CCCH zinc finger protein, variant"/>
    <property type="match status" value="1"/>
</dbReference>
<reference evidence="7 8" key="1">
    <citation type="journal article" date="2018" name="Nat. Ecol. Evol.">
        <title>Pezizomycetes genomes reveal the molecular basis of ectomycorrhizal truffle lifestyle.</title>
        <authorList>
            <person name="Murat C."/>
            <person name="Payen T."/>
            <person name="Noel B."/>
            <person name="Kuo A."/>
            <person name="Morin E."/>
            <person name="Chen J."/>
            <person name="Kohler A."/>
            <person name="Krizsan K."/>
            <person name="Balestrini R."/>
            <person name="Da Silva C."/>
            <person name="Montanini B."/>
            <person name="Hainaut M."/>
            <person name="Levati E."/>
            <person name="Barry K.W."/>
            <person name="Belfiori B."/>
            <person name="Cichocki N."/>
            <person name="Clum A."/>
            <person name="Dockter R.B."/>
            <person name="Fauchery L."/>
            <person name="Guy J."/>
            <person name="Iotti M."/>
            <person name="Le Tacon F."/>
            <person name="Lindquist E.A."/>
            <person name="Lipzen A."/>
            <person name="Malagnac F."/>
            <person name="Mello A."/>
            <person name="Molinier V."/>
            <person name="Miyauchi S."/>
            <person name="Poulain J."/>
            <person name="Riccioni C."/>
            <person name="Rubini A."/>
            <person name="Sitrit Y."/>
            <person name="Splivallo R."/>
            <person name="Traeger S."/>
            <person name="Wang M."/>
            <person name="Zifcakova L."/>
            <person name="Wipf D."/>
            <person name="Zambonelli A."/>
            <person name="Paolocci F."/>
            <person name="Nowrousian M."/>
            <person name="Ottonello S."/>
            <person name="Baldrian P."/>
            <person name="Spatafora J.W."/>
            <person name="Henrissat B."/>
            <person name="Nagy L.G."/>
            <person name="Aury J.M."/>
            <person name="Wincker P."/>
            <person name="Grigoriev I.V."/>
            <person name="Bonfante P."/>
            <person name="Martin F.M."/>
        </authorList>
    </citation>
    <scope>NUCLEOTIDE SEQUENCE [LARGE SCALE GENOMIC DNA]</scope>
    <source>
        <strain evidence="7 8">CCBAS932</strain>
    </source>
</reference>
<feature type="compositionally biased region" description="Acidic residues" evidence="5">
    <location>
        <begin position="459"/>
        <end position="491"/>
    </location>
</feature>
<feature type="domain" description="C3H1-type" evidence="6">
    <location>
        <begin position="358"/>
        <end position="384"/>
    </location>
</feature>
<proteinExistence type="predicted"/>
<sequence>MSEDQALLAKIGQLAGQINRHKNQRELAPGSPSSSTGHQGQHPYHSSNYQNSTRGRGTPSWRPPIRAAYTRTRFRGRGGRVAPVAYSHRTLVVNNNKPVSGSTSSTIATASPVSSFGTESINAALPSPTSVPAPGPSLPAQQKSTAWVAKRAPGAVQLINSSIFGQQAQAKAKERLRRREGKDKLKMKSWMQKSRGPTYGGLASNTNQTPYEVIISGERYRVAANGSKLEKISGEGKEQTLIGMEQNSVGFNWSATDDPKAAKSTPKKAVVGGVNFVRSKNGNLWRAGLVKASRQSTNTRGLKINKPCKYFSNTGQCKYGMSCPYTHDAHKVAICPRFLKNDSCPDGDSCDLSHDAKPHRVPACLHFGYGNCQKDQCLYAHVKVNPAAPICRPFATYGYCNKGAECTERHVRDCPDFDEKGVCNDKSCKLSHVQKAGRRRVVEKAAAAAASAHRSSVEEDKDSEESDISSEEEGEEINSDDVDSDAFSDDDFLSKDDTPHEVTMQQDFIHF</sequence>
<evidence type="ECO:0000256" key="1">
    <source>
        <dbReference type="ARBA" id="ARBA00022723"/>
    </source>
</evidence>
<dbReference type="Gene3D" id="6.10.250.3220">
    <property type="match status" value="1"/>
</dbReference>
<evidence type="ECO:0000313" key="7">
    <source>
        <dbReference type="EMBL" id="RPB17653.1"/>
    </source>
</evidence>
<evidence type="ECO:0000256" key="2">
    <source>
        <dbReference type="ARBA" id="ARBA00022771"/>
    </source>
</evidence>
<feature type="region of interest" description="Disordered" evidence="5">
    <location>
        <begin position="174"/>
        <end position="204"/>
    </location>
</feature>
<dbReference type="GO" id="GO:0005634">
    <property type="term" value="C:nucleus"/>
    <property type="evidence" value="ECO:0007669"/>
    <property type="project" value="TreeGrafter"/>
</dbReference>
<dbReference type="InterPro" id="IPR036855">
    <property type="entry name" value="Znf_CCCH_sf"/>
</dbReference>
<evidence type="ECO:0000259" key="6">
    <source>
        <dbReference type="PROSITE" id="PS50103"/>
    </source>
</evidence>
<feature type="compositionally biased region" description="Polar residues" evidence="5">
    <location>
        <begin position="31"/>
        <end position="55"/>
    </location>
</feature>
<dbReference type="Proteomes" id="UP000277580">
    <property type="component" value="Unassembled WGS sequence"/>
</dbReference>
<dbReference type="GO" id="GO:0008270">
    <property type="term" value="F:zinc ion binding"/>
    <property type="evidence" value="ECO:0007669"/>
    <property type="project" value="UniProtKB-KW"/>
</dbReference>
<dbReference type="Pfam" id="PF00642">
    <property type="entry name" value="zf-CCCH"/>
    <property type="match status" value="1"/>
</dbReference>
<feature type="domain" description="C3H1-type" evidence="6">
    <location>
        <begin position="334"/>
        <end position="357"/>
    </location>
</feature>
<feature type="domain" description="C3H1-type" evidence="6">
    <location>
        <begin position="385"/>
        <end position="413"/>
    </location>
</feature>
<dbReference type="SUPFAM" id="SSF90229">
    <property type="entry name" value="CCCH zinc finger"/>
    <property type="match status" value="2"/>
</dbReference>
<keyword evidence="1 4" id="KW-0479">Metal-binding</keyword>
<accession>A0A3N4L499</accession>
<evidence type="ECO:0000313" key="8">
    <source>
        <dbReference type="Proteomes" id="UP000277580"/>
    </source>
</evidence>
<dbReference type="PANTHER" id="PTHR46156:SF1">
    <property type="entry name" value="ZINC FINGER CCCH DOMAIN-CONTAINING PROTEIN 3"/>
    <property type="match status" value="1"/>
</dbReference>
<keyword evidence="3 4" id="KW-0862">Zinc</keyword>
<dbReference type="PANTHER" id="PTHR46156">
    <property type="entry name" value="CCCH ZINGC FINGER"/>
    <property type="match status" value="1"/>
</dbReference>
<feature type="domain" description="C3H1-type" evidence="6">
    <location>
        <begin position="302"/>
        <end position="330"/>
    </location>
</feature>
<dbReference type="InterPro" id="IPR000571">
    <property type="entry name" value="Znf_CCCH"/>
</dbReference>
<feature type="zinc finger region" description="C3H1-type" evidence="4">
    <location>
        <begin position="358"/>
        <end position="384"/>
    </location>
</feature>
<organism evidence="7 8">
    <name type="scientific">Morchella conica CCBAS932</name>
    <dbReference type="NCBI Taxonomy" id="1392247"/>
    <lineage>
        <taxon>Eukaryota</taxon>
        <taxon>Fungi</taxon>
        <taxon>Dikarya</taxon>
        <taxon>Ascomycota</taxon>
        <taxon>Pezizomycotina</taxon>
        <taxon>Pezizomycetes</taxon>
        <taxon>Pezizales</taxon>
        <taxon>Morchellaceae</taxon>
        <taxon>Morchella</taxon>
    </lineage>
</organism>
<dbReference type="EMBL" id="ML119105">
    <property type="protein sequence ID" value="RPB17653.1"/>
    <property type="molecule type" value="Genomic_DNA"/>
</dbReference>
<gene>
    <name evidence="7" type="ORF">P167DRAFT_498303</name>
</gene>
<dbReference type="InParanoid" id="A0A3N4L499"/>
<dbReference type="PROSITE" id="PS50103">
    <property type="entry name" value="ZF_C3H1"/>
    <property type="match status" value="4"/>
</dbReference>
<feature type="zinc finger region" description="C3H1-type" evidence="4">
    <location>
        <begin position="334"/>
        <end position="357"/>
    </location>
</feature>
<dbReference type="AlphaFoldDB" id="A0A3N4L499"/>
<feature type="region of interest" description="Disordered" evidence="5">
    <location>
        <begin position="446"/>
        <end position="511"/>
    </location>
</feature>
<keyword evidence="2 4" id="KW-0863">Zinc-finger</keyword>
<name>A0A3N4L499_9PEZI</name>
<evidence type="ECO:0000256" key="4">
    <source>
        <dbReference type="PROSITE-ProRule" id="PRU00723"/>
    </source>
</evidence>
<dbReference type="Gene3D" id="4.10.1000.10">
    <property type="entry name" value="Zinc finger, CCCH-type"/>
    <property type="match status" value="2"/>
</dbReference>
<keyword evidence="8" id="KW-1185">Reference proteome</keyword>
<dbReference type="SMART" id="SM00356">
    <property type="entry name" value="ZnF_C3H1"/>
    <property type="match status" value="5"/>
</dbReference>